<keyword evidence="3" id="KW-0732">Signal</keyword>
<dbReference type="InterPro" id="IPR033116">
    <property type="entry name" value="TRYPSIN_SER"/>
</dbReference>
<feature type="domain" description="Peptidase S1" evidence="9">
    <location>
        <begin position="264"/>
        <end position="503"/>
    </location>
</feature>
<dbReference type="PROSITE" id="PS50240">
    <property type="entry name" value="TRYPSIN_DOM"/>
    <property type="match status" value="1"/>
</dbReference>
<dbReference type="CDD" id="cd00033">
    <property type="entry name" value="CCP"/>
    <property type="match status" value="1"/>
</dbReference>
<dbReference type="Pfam" id="PF00084">
    <property type="entry name" value="Sushi"/>
    <property type="match status" value="2"/>
</dbReference>
<comment type="caution">
    <text evidence="7">Lacks conserved residue(s) required for the propagation of feature annotation.</text>
</comment>
<dbReference type="Gene3D" id="2.60.120.290">
    <property type="entry name" value="Spermadhesin, CUB domain"/>
    <property type="match status" value="1"/>
</dbReference>
<dbReference type="InterPro" id="IPR043504">
    <property type="entry name" value="Peptidase_S1_PA_chymotrypsin"/>
</dbReference>
<dbReference type="RefSeq" id="XP_060040679.1">
    <property type="nucleotide sequence ID" value="XM_060184696.1"/>
</dbReference>
<dbReference type="PROSITE" id="PS50923">
    <property type="entry name" value="SUSHI"/>
    <property type="match status" value="2"/>
</dbReference>
<dbReference type="GeneID" id="103125287"/>
<evidence type="ECO:0000256" key="2">
    <source>
        <dbReference type="ARBA" id="ARBA00022659"/>
    </source>
</evidence>
<reference evidence="12" key="1">
    <citation type="submission" date="2025-08" db="UniProtKB">
        <authorList>
            <consortium name="RefSeq"/>
        </authorList>
    </citation>
    <scope>IDENTIFICATION</scope>
</reference>
<dbReference type="InterPro" id="IPR035914">
    <property type="entry name" value="Sperma_CUB_dom_sf"/>
</dbReference>
<evidence type="ECO:0000256" key="6">
    <source>
        <dbReference type="PROSITE-ProRule" id="PRU00059"/>
    </source>
</evidence>
<keyword evidence="4" id="KW-0378">Hydrolase</keyword>
<evidence type="ECO:0000313" key="12">
    <source>
        <dbReference type="RefSeq" id="XP_060040679.1"/>
    </source>
</evidence>
<evidence type="ECO:0000259" key="9">
    <source>
        <dbReference type="PROSITE" id="PS50240"/>
    </source>
</evidence>
<dbReference type="GO" id="GO:0006508">
    <property type="term" value="P:proteolysis"/>
    <property type="evidence" value="ECO:0007669"/>
    <property type="project" value="UniProtKB-KW"/>
</dbReference>
<dbReference type="PANTHER" id="PTHR24255:SF10">
    <property type="entry name" value="MANNAN-BINDING LECTIN SERINE PROTEASE 2"/>
    <property type="match status" value="1"/>
</dbReference>
<evidence type="ECO:0000256" key="5">
    <source>
        <dbReference type="ARBA" id="ARBA00023157"/>
    </source>
</evidence>
<dbReference type="Pfam" id="PF00089">
    <property type="entry name" value="Trypsin"/>
    <property type="match status" value="1"/>
</dbReference>
<protein>
    <submittedName>
        <fullName evidence="12">Mannan-binding lectin serine protease 2</fullName>
    </submittedName>
</protein>
<dbReference type="PRINTS" id="PR00722">
    <property type="entry name" value="CHYMOTRYPSIN"/>
</dbReference>
<dbReference type="SMART" id="SM00032">
    <property type="entry name" value="CCP"/>
    <property type="match status" value="2"/>
</dbReference>
<dbReference type="InterPro" id="IPR000859">
    <property type="entry name" value="CUB_dom"/>
</dbReference>
<organism evidence="11 12">
    <name type="scientific">Erinaceus europaeus</name>
    <name type="common">Western European hedgehog</name>
    <dbReference type="NCBI Taxonomy" id="9365"/>
    <lineage>
        <taxon>Eukaryota</taxon>
        <taxon>Metazoa</taxon>
        <taxon>Chordata</taxon>
        <taxon>Craniata</taxon>
        <taxon>Vertebrata</taxon>
        <taxon>Euteleostomi</taxon>
        <taxon>Mammalia</taxon>
        <taxon>Eutheria</taxon>
        <taxon>Laurasiatheria</taxon>
        <taxon>Eulipotyphla</taxon>
        <taxon>Erinaceidae</taxon>
        <taxon>Erinaceinae</taxon>
        <taxon>Erinaceus</taxon>
    </lineage>
</organism>
<dbReference type="PROSITE" id="PS00135">
    <property type="entry name" value="TRYPSIN_SER"/>
    <property type="match status" value="1"/>
</dbReference>
<feature type="domain" description="CUB" evidence="8">
    <location>
        <begin position="4"/>
        <end position="116"/>
    </location>
</feature>
<evidence type="ECO:0000259" key="8">
    <source>
        <dbReference type="PROSITE" id="PS01180"/>
    </source>
</evidence>
<evidence type="ECO:0000256" key="7">
    <source>
        <dbReference type="PROSITE-ProRule" id="PRU00302"/>
    </source>
</evidence>
<evidence type="ECO:0000256" key="3">
    <source>
        <dbReference type="ARBA" id="ARBA00022729"/>
    </source>
</evidence>
<dbReference type="SMART" id="SM00020">
    <property type="entry name" value="Tryp_SPc"/>
    <property type="match status" value="1"/>
</dbReference>
<dbReference type="Pfam" id="PF00431">
    <property type="entry name" value="CUB"/>
    <property type="match status" value="1"/>
</dbReference>
<dbReference type="InterPro" id="IPR035976">
    <property type="entry name" value="Sushi/SCR/CCP_sf"/>
</dbReference>
<proteinExistence type="predicted"/>
<dbReference type="InterPro" id="IPR000436">
    <property type="entry name" value="Sushi_SCR_CCP_dom"/>
</dbReference>
<keyword evidence="11" id="KW-1185">Reference proteome</keyword>
<accession>A0ABM3WVS7</accession>
<dbReference type="Gene3D" id="2.40.10.10">
    <property type="entry name" value="Trypsin-like serine proteases"/>
    <property type="match status" value="2"/>
</dbReference>
<evidence type="ECO:0000259" key="10">
    <source>
        <dbReference type="PROSITE" id="PS50923"/>
    </source>
</evidence>
<dbReference type="Gene3D" id="2.10.70.10">
    <property type="entry name" value="Complement Module, domain 1"/>
    <property type="match status" value="2"/>
</dbReference>
<evidence type="ECO:0000256" key="4">
    <source>
        <dbReference type="ARBA" id="ARBA00022825"/>
    </source>
</evidence>
<feature type="domain" description="Sushi" evidence="10">
    <location>
        <begin position="184"/>
        <end position="251"/>
    </location>
</feature>
<evidence type="ECO:0000256" key="1">
    <source>
        <dbReference type="ARBA" id="ARBA00022536"/>
    </source>
</evidence>
<feature type="disulfide bond" evidence="6">
    <location>
        <begin position="4"/>
        <end position="31"/>
    </location>
</feature>
<dbReference type="CDD" id="cd00041">
    <property type="entry name" value="CUB"/>
    <property type="match status" value="1"/>
</dbReference>
<dbReference type="PANTHER" id="PTHR24255">
    <property type="entry name" value="COMPLEMENT COMPONENT 1, S SUBCOMPONENT-RELATED"/>
    <property type="match status" value="1"/>
</dbReference>
<dbReference type="SUPFAM" id="SSF49854">
    <property type="entry name" value="Spermadhesin, CUB domain"/>
    <property type="match status" value="1"/>
</dbReference>
<keyword evidence="4" id="KW-0720">Serine protease</keyword>
<dbReference type="GO" id="GO:0008233">
    <property type="term" value="F:peptidase activity"/>
    <property type="evidence" value="ECO:0007669"/>
    <property type="project" value="UniProtKB-KW"/>
</dbReference>
<dbReference type="InterPro" id="IPR001314">
    <property type="entry name" value="Peptidase_S1A"/>
</dbReference>
<dbReference type="InterPro" id="IPR009003">
    <property type="entry name" value="Peptidase_S1_PA"/>
</dbReference>
<keyword evidence="12" id="KW-0645">Protease</keyword>
<dbReference type="Proteomes" id="UP001652624">
    <property type="component" value="Unplaced"/>
</dbReference>
<feature type="non-terminal residue" evidence="12">
    <location>
        <position position="1"/>
    </location>
</feature>
<sequence>PALCSGQVLTQRSGVLSSPEYPQPYPRLSSCSYRIQLEEGFSVTLDFVESFDVETHPEARCPYDSLQIQAGGEEYGPFCGQTLPSRIDTKSNAVNISFVTDQSGDNTGWKIHYSSTAQPCPDPVAPPHGHISPMQDRYVLRDSFSVSCDPGYELLRGPLALRSFTAVCQKDGSWDQRMPECSVVDCGPPDGLPNGEAAYLSGPEATTYKAAIQYRCKDLYSMRAGDGKYLCEADGFWTNSQGEKSLPVCEPVCGLSTRTTEGRIFGGQAAKPGHFPWQVLLAGETQAAGALLGDSWVLTAAHAVYEQRGAAGALDIRMGVLRRLSPQHVRARAQAVFIHDRYTHGAGFDNDIALIKLQDAVAISEDVLPVCLPKEAAESFAGTGDIGTVSGWGLTQRGFPARNLMFVDVPVVDHGQCAAAYEKAAYPGVRVTENMLCAGVEGGGKDSCRGDSGGALVFLDDETERWCVGGIVSWGSMRCGEADQYGVYTKVANYLPWIRNITSSF</sequence>
<feature type="domain" description="Sushi" evidence="10">
    <location>
        <begin position="118"/>
        <end position="183"/>
    </location>
</feature>
<keyword evidence="2 7" id="KW-0768">Sushi</keyword>
<keyword evidence="5 6" id="KW-1015">Disulfide bond</keyword>
<gene>
    <name evidence="12" type="primary">LOC103125287</name>
</gene>
<dbReference type="CDD" id="cd00190">
    <property type="entry name" value="Tryp_SPc"/>
    <property type="match status" value="1"/>
</dbReference>
<name>A0ABM3WVS7_ERIEU</name>
<dbReference type="PROSITE" id="PS01180">
    <property type="entry name" value="CUB"/>
    <property type="match status" value="1"/>
</dbReference>
<evidence type="ECO:0000313" key="11">
    <source>
        <dbReference type="Proteomes" id="UP001652624"/>
    </source>
</evidence>
<dbReference type="InterPro" id="IPR001254">
    <property type="entry name" value="Trypsin_dom"/>
</dbReference>
<dbReference type="SUPFAM" id="SSF50494">
    <property type="entry name" value="Trypsin-like serine proteases"/>
    <property type="match status" value="1"/>
</dbReference>
<dbReference type="SUPFAM" id="SSF57535">
    <property type="entry name" value="Complement control module/SCR domain"/>
    <property type="match status" value="2"/>
</dbReference>
<keyword evidence="1" id="KW-0245">EGF-like domain</keyword>
<dbReference type="SMART" id="SM00042">
    <property type="entry name" value="CUB"/>
    <property type="match status" value="1"/>
</dbReference>